<feature type="compositionally biased region" description="Low complexity" evidence="1">
    <location>
        <begin position="317"/>
        <end position="330"/>
    </location>
</feature>
<dbReference type="Gene3D" id="1.20.58.160">
    <property type="match status" value="1"/>
</dbReference>
<feature type="compositionally biased region" description="Pro residues" evidence="1">
    <location>
        <begin position="281"/>
        <end position="291"/>
    </location>
</feature>
<proteinExistence type="predicted"/>
<feature type="compositionally biased region" description="Pro residues" evidence="1">
    <location>
        <begin position="331"/>
        <end position="357"/>
    </location>
</feature>
<sequence length="399" mass="41363">MESGSKGDSDIISMPIGSPTHFAGPGLMPVNEEPLPPAIVAEAEQPSHTAEEPAGGLDEDTAIQVALAASLAEVTSEANVRVSEHASQAEHFANDLVDANFDVFAAVLAACTAEEACRSEVLRELLPALEQSQLRAQQLIEEGEWEETALVRLLQAHEKLSSTIGIYHAVLSGDEPSPAAALARVMTVDSQDVSAEKDATLPKDAALSTLDPFPSCLASHQPGSAKLSEGNAVVAPRMQTANNLISLLDEASPALGQSPLLACAEQPSANDGEVCSSSCSMPPPSHAPPRPAQSVSPRPFPSPSTQVPAMHMMQPNAGTAAAGSFASAMPVSPPAMPPPPTMPPPTMTLPPAQPTHPPLLQMQLPPMPPPTVPPPRMPPPPTMPPPTMPPPNMPPPTVA</sequence>
<evidence type="ECO:0000256" key="1">
    <source>
        <dbReference type="SAM" id="MobiDB-lite"/>
    </source>
</evidence>
<name>A0A7S0NRA8_9EUKA</name>
<evidence type="ECO:0000313" key="3">
    <source>
        <dbReference type="EMBL" id="CAD8527837.1"/>
    </source>
</evidence>
<dbReference type="Pfam" id="PF03127">
    <property type="entry name" value="GAT"/>
    <property type="match status" value="1"/>
</dbReference>
<dbReference type="SUPFAM" id="SSF89009">
    <property type="entry name" value="GAT-like domain"/>
    <property type="match status" value="1"/>
</dbReference>
<dbReference type="GO" id="GO:0035091">
    <property type="term" value="F:phosphatidylinositol binding"/>
    <property type="evidence" value="ECO:0007669"/>
    <property type="project" value="InterPro"/>
</dbReference>
<dbReference type="AlphaFoldDB" id="A0A7S0NRA8"/>
<protein>
    <recommendedName>
        <fullName evidence="2">GAT domain-containing protein</fullName>
    </recommendedName>
</protein>
<evidence type="ECO:0000259" key="2">
    <source>
        <dbReference type="Pfam" id="PF03127"/>
    </source>
</evidence>
<feature type="region of interest" description="Disordered" evidence="1">
    <location>
        <begin position="268"/>
        <end position="399"/>
    </location>
</feature>
<accession>A0A7S0NRA8</accession>
<organism evidence="3">
    <name type="scientific">Calcidiscus leptoporus</name>
    <dbReference type="NCBI Taxonomy" id="127549"/>
    <lineage>
        <taxon>Eukaryota</taxon>
        <taxon>Haptista</taxon>
        <taxon>Haptophyta</taxon>
        <taxon>Prymnesiophyceae</taxon>
        <taxon>Coccolithales</taxon>
        <taxon>Calcidiscaceae</taxon>
        <taxon>Calcidiscus</taxon>
    </lineage>
</organism>
<reference evidence="3" key="1">
    <citation type="submission" date="2021-01" db="EMBL/GenBank/DDBJ databases">
        <authorList>
            <person name="Corre E."/>
            <person name="Pelletier E."/>
            <person name="Niang G."/>
            <person name="Scheremetjew M."/>
            <person name="Finn R."/>
            <person name="Kale V."/>
            <person name="Holt S."/>
            <person name="Cochrane G."/>
            <person name="Meng A."/>
            <person name="Brown T."/>
            <person name="Cohen L."/>
        </authorList>
    </citation>
    <scope>NUCLEOTIDE SEQUENCE</scope>
    <source>
        <strain evidence="3">RCC1130</strain>
    </source>
</reference>
<dbReference type="GO" id="GO:0043130">
    <property type="term" value="F:ubiquitin binding"/>
    <property type="evidence" value="ECO:0007669"/>
    <property type="project" value="InterPro"/>
</dbReference>
<dbReference type="EMBL" id="HBER01006141">
    <property type="protein sequence ID" value="CAD8527837.1"/>
    <property type="molecule type" value="Transcribed_RNA"/>
</dbReference>
<feature type="region of interest" description="Disordered" evidence="1">
    <location>
        <begin position="1"/>
        <end position="29"/>
    </location>
</feature>
<feature type="domain" description="GAT" evidence="2">
    <location>
        <begin position="100"/>
        <end position="173"/>
    </location>
</feature>
<gene>
    <name evidence="3" type="ORF">CLEP1334_LOCUS3058</name>
</gene>
<feature type="compositionally biased region" description="Pro residues" evidence="1">
    <location>
        <begin position="365"/>
        <end position="399"/>
    </location>
</feature>
<dbReference type="InterPro" id="IPR038425">
    <property type="entry name" value="GAT_sf"/>
</dbReference>
<dbReference type="InterPro" id="IPR004152">
    <property type="entry name" value="GAT_dom"/>
</dbReference>